<evidence type="ECO:0000256" key="7">
    <source>
        <dbReference type="SAM" id="Phobius"/>
    </source>
</evidence>
<keyword evidence="3 7" id="KW-0812">Transmembrane</keyword>
<feature type="domain" description="ABC3 transporter permease C-terminal" evidence="8">
    <location>
        <begin position="268"/>
        <end position="402"/>
    </location>
</feature>
<dbReference type="PANTHER" id="PTHR30572:SF4">
    <property type="entry name" value="ABC TRANSPORTER PERMEASE YTRF"/>
    <property type="match status" value="1"/>
</dbReference>
<dbReference type="InterPro" id="IPR050250">
    <property type="entry name" value="Macrolide_Exporter_MacB"/>
</dbReference>
<accession>A0ABW5AHW6</accession>
<organism evidence="10 11">
    <name type="scientific">Rhodoplanes azumiensis</name>
    <dbReference type="NCBI Taxonomy" id="1897628"/>
    <lineage>
        <taxon>Bacteria</taxon>
        <taxon>Pseudomonadati</taxon>
        <taxon>Pseudomonadota</taxon>
        <taxon>Alphaproteobacteria</taxon>
        <taxon>Hyphomicrobiales</taxon>
        <taxon>Nitrobacteraceae</taxon>
        <taxon>Rhodoplanes</taxon>
    </lineage>
</organism>
<reference evidence="11" key="1">
    <citation type="journal article" date="2019" name="Int. J. Syst. Evol. Microbiol.">
        <title>The Global Catalogue of Microorganisms (GCM) 10K type strain sequencing project: providing services to taxonomists for standard genome sequencing and annotation.</title>
        <authorList>
            <consortium name="The Broad Institute Genomics Platform"/>
            <consortium name="The Broad Institute Genome Sequencing Center for Infectious Disease"/>
            <person name="Wu L."/>
            <person name="Ma J."/>
        </authorList>
    </citation>
    <scope>NUCLEOTIDE SEQUENCE [LARGE SCALE GENOMIC DNA]</scope>
    <source>
        <strain evidence="11">CGMCC 1.6774</strain>
    </source>
</reference>
<name>A0ABW5AHW6_9BRAD</name>
<dbReference type="InterPro" id="IPR003838">
    <property type="entry name" value="ABC3_permease_C"/>
</dbReference>
<feature type="transmembrane region" description="Helical" evidence="7">
    <location>
        <begin position="376"/>
        <end position="400"/>
    </location>
</feature>
<feature type="transmembrane region" description="Helical" evidence="7">
    <location>
        <begin position="265"/>
        <end position="286"/>
    </location>
</feature>
<gene>
    <name evidence="10" type="ORF">ACFSOX_06165</name>
</gene>
<protein>
    <submittedName>
        <fullName evidence="10">ABC transporter permease</fullName>
    </submittedName>
</protein>
<dbReference type="EMBL" id="JBHUIW010000004">
    <property type="protein sequence ID" value="MFD2181731.1"/>
    <property type="molecule type" value="Genomic_DNA"/>
</dbReference>
<dbReference type="Proteomes" id="UP001597314">
    <property type="component" value="Unassembled WGS sequence"/>
</dbReference>
<keyword evidence="11" id="KW-1185">Reference proteome</keyword>
<proteinExistence type="inferred from homology"/>
<evidence type="ECO:0000256" key="2">
    <source>
        <dbReference type="ARBA" id="ARBA00022475"/>
    </source>
</evidence>
<evidence type="ECO:0000259" key="9">
    <source>
        <dbReference type="Pfam" id="PF12704"/>
    </source>
</evidence>
<comment type="subcellular location">
    <subcellularLocation>
        <location evidence="1">Cell membrane</location>
        <topology evidence="1">Multi-pass membrane protein</topology>
    </subcellularLocation>
</comment>
<evidence type="ECO:0000256" key="3">
    <source>
        <dbReference type="ARBA" id="ARBA00022692"/>
    </source>
</evidence>
<evidence type="ECO:0000313" key="11">
    <source>
        <dbReference type="Proteomes" id="UP001597314"/>
    </source>
</evidence>
<evidence type="ECO:0000313" key="10">
    <source>
        <dbReference type="EMBL" id="MFD2181731.1"/>
    </source>
</evidence>
<comment type="caution">
    <text evidence="10">The sequence shown here is derived from an EMBL/GenBank/DDBJ whole genome shotgun (WGS) entry which is preliminary data.</text>
</comment>
<evidence type="ECO:0000259" key="8">
    <source>
        <dbReference type="Pfam" id="PF02687"/>
    </source>
</evidence>
<dbReference type="Pfam" id="PF02687">
    <property type="entry name" value="FtsX"/>
    <property type="match status" value="1"/>
</dbReference>
<evidence type="ECO:0000256" key="5">
    <source>
        <dbReference type="ARBA" id="ARBA00023136"/>
    </source>
</evidence>
<keyword evidence="5 7" id="KW-0472">Membrane</keyword>
<dbReference type="RefSeq" id="WP_378476913.1">
    <property type="nucleotide sequence ID" value="NZ_JBHUIW010000004.1"/>
</dbReference>
<comment type="similarity">
    <text evidence="6">Belongs to the ABC-4 integral membrane protein family.</text>
</comment>
<feature type="domain" description="MacB-like periplasmic core" evidence="9">
    <location>
        <begin position="17"/>
        <end position="199"/>
    </location>
</feature>
<evidence type="ECO:0000256" key="1">
    <source>
        <dbReference type="ARBA" id="ARBA00004651"/>
    </source>
</evidence>
<dbReference type="InterPro" id="IPR025857">
    <property type="entry name" value="MacB_PCD"/>
</dbReference>
<keyword evidence="2" id="KW-1003">Cell membrane</keyword>
<evidence type="ECO:0000256" key="4">
    <source>
        <dbReference type="ARBA" id="ARBA00022989"/>
    </source>
</evidence>
<dbReference type="PANTHER" id="PTHR30572">
    <property type="entry name" value="MEMBRANE COMPONENT OF TRANSPORTER-RELATED"/>
    <property type="match status" value="1"/>
</dbReference>
<sequence>MSLSYALHELRFRRSRSVVTAASIAVAVLAAVLLTALAAAYAKAVRAPVETVGADMVVQLTGDVPPKLEGLVFPHPNALLPAGAVAGIAKLDGVISVTRGVYMWELAPDHYESILGLEDGETGLGSLGSRLTEGKALKPADRAVVLDSDFASKNGIKAGATIDVGGTVFPVVGIVDAARGGKVARADVYMPLRPAQELAAGAPMVQALYPFRADDVNLLLVKVDRQRLEDVVAGTTGLLGKKGIVSSELSFREALSGVLFLSQRMGAIVAAVIGLFALAFVFRATASTVQERRRDLAVLQAIGWPWQRVRNQVLVENAILALAGVTAGLVLAAAIALALGGVTVTIDLPWDLSATPHFIPDATLDRTQTVTVPVEIPWLTAVIAMAGGLAVAIVAAWAMAARAPAHPWTLLRSE</sequence>
<dbReference type="Pfam" id="PF12704">
    <property type="entry name" value="MacB_PCD"/>
    <property type="match status" value="1"/>
</dbReference>
<keyword evidence="4 7" id="KW-1133">Transmembrane helix</keyword>
<evidence type="ECO:0000256" key="6">
    <source>
        <dbReference type="ARBA" id="ARBA00038076"/>
    </source>
</evidence>
<feature type="transmembrane region" description="Helical" evidence="7">
    <location>
        <begin position="318"/>
        <end position="342"/>
    </location>
</feature>